<dbReference type="RefSeq" id="WP_190952334.1">
    <property type="nucleotide sequence ID" value="NZ_JACJTC010000031.1"/>
</dbReference>
<keyword evidence="2" id="KW-1185">Reference proteome</keyword>
<evidence type="ECO:0000313" key="1">
    <source>
        <dbReference type="EMBL" id="MBD2615783.1"/>
    </source>
</evidence>
<reference evidence="1 2" key="1">
    <citation type="journal article" date="2020" name="ISME J.">
        <title>Comparative genomics reveals insights into cyanobacterial evolution and habitat adaptation.</title>
        <authorList>
            <person name="Chen M.Y."/>
            <person name="Teng W.K."/>
            <person name="Zhao L."/>
            <person name="Hu C.X."/>
            <person name="Zhou Y.K."/>
            <person name="Han B.P."/>
            <person name="Song L.R."/>
            <person name="Shu W.S."/>
        </authorList>
    </citation>
    <scope>NUCLEOTIDE SEQUENCE [LARGE SCALE GENOMIC DNA]</scope>
    <source>
        <strain evidence="1 2">FACHB-252</strain>
    </source>
</reference>
<organism evidence="1 2">
    <name type="scientific">Nostoc punctiforme FACHB-252</name>
    <dbReference type="NCBI Taxonomy" id="1357509"/>
    <lineage>
        <taxon>Bacteria</taxon>
        <taxon>Bacillati</taxon>
        <taxon>Cyanobacteriota</taxon>
        <taxon>Cyanophyceae</taxon>
        <taxon>Nostocales</taxon>
        <taxon>Nostocaceae</taxon>
        <taxon>Nostoc</taxon>
    </lineage>
</organism>
<dbReference type="EMBL" id="JACJTC010000031">
    <property type="protein sequence ID" value="MBD2615783.1"/>
    <property type="molecule type" value="Genomic_DNA"/>
</dbReference>
<gene>
    <name evidence="1" type="ORF">H6G94_31800</name>
</gene>
<name>A0ABR8HIU7_NOSPU</name>
<protein>
    <submittedName>
        <fullName evidence="1">Uncharacterized protein</fullName>
    </submittedName>
</protein>
<proteinExistence type="predicted"/>
<sequence length="193" mass="21116">MLTNSHGSLTEMPKIIQQAALSNSSKRISAKIVSNTPGRLRLRVALPHRENGEIQRIANALAAQSYINQVQINIHHGSIAIKHDAKDDTLKNIVTTLTDLGVIFADITEGNSEAAVGITNAIVNLNKKVEFATKGEIDLRVIFPLGLSILAVRQLLAKGLQFEIIPWYVLAWYAFDSFIKLHGVSKPQSTNNG</sequence>
<dbReference type="Proteomes" id="UP000606396">
    <property type="component" value="Unassembled WGS sequence"/>
</dbReference>
<dbReference type="Pfam" id="PF19991">
    <property type="entry name" value="HMA_2"/>
    <property type="match status" value="1"/>
</dbReference>
<accession>A0ABR8HIU7</accession>
<comment type="caution">
    <text evidence="1">The sequence shown here is derived from an EMBL/GenBank/DDBJ whole genome shotgun (WGS) entry which is preliminary data.</text>
</comment>
<evidence type="ECO:0000313" key="2">
    <source>
        <dbReference type="Proteomes" id="UP000606396"/>
    </source>
</evidence>